<evidence type="ECO:0000313" key="2">
    <source>
        <dbReference type="Proteomes" id="UP000831673"/>
    </source>
</evidence>
<name>A0AAE8YHP5_9CAUD</name>
<accession>A0AAE8YHP5</accession>
<protein>
    <submittedName>
        <fullName evidence="1">Uncharacterized protein</fullName>
    </submittedName>
</protein>
<dbReference type="EMBL" id="OL416096">
    <property type="protein sequence ID" value="UGC97847.1"/>
    <property type="molecule type" value="Genomic_DNA"/>
</dbReference>
<sequence>MVGHGWFVSCLFLRRASCLFFDGLVIALGVQGKALGYLSDSLVIP</sequence>
<dbReference type="Proteomes" id="UP000831673">
    <property type="component" value="Segment"/>
</dbReference>
<proteinExistence type="predicted"/>
<evidence type="ECO:0000313" key="1">
    <source>
        <dbReference type="EMBL" id="UGC97847.1"/>
    </source>
</evidence>
<organism evidence="1 2">
    <name type="scientific">Proteus phage 309</name>
    <dbReference type="NCBI Taxonomy" id="2894355"/>
    <lineage>
        <taxon>Viruses</taxon>
        <taxon>Duplodnaviria</taxon>
        <taxon>Heunggongvirae</taxon>
        <taxon>Uroviricota</taxon>
        <taxon>Caudoviricetes</taxon>
        <taxon>Autographivirales</taxon>
        <taxon>Autoscriptoviridae</taxon>
        <taxon>Slopekvirinae</taxon>
        <taxon>Novosibovirus</taxon>
        <taxon>Novosibovirus 309</taxon>
    </lineage>
</organism>
<keyword evidence="2" id="KW-1185">Reference proteome</keyword>
<gene>
    <name evidence="1" type="ORF">pp309_000059</name>
</gene>
<reference evidence="1 2" key="1">
    <citation type="submission" date="2021-11" db="EMBL/GenBank/DDBJ databases">
        <title>Novel species of Proteus-infecting phage.</title>
        <authorList>
            <person name="Aaron J.A."/>
            <person name="van Zyl L.J."/>
            <person name="Dicks L.M.T."/>
        </authorList>
    </citation>
    <scope>NUCLEOTIDE SEQUENCE [LARGE SCALE GENOMIC DNA]</scope>
</reference>